<dbReference type="Proteomes" id="UP000709295">
    <property type="component" value="Unassembled WGS sequence"/>
</dbReference>
<feature type="transmembrane region" description="Helical" evidence="1">
    <location>
        <begin position="102"/>
        <end position="125"/>
    </location>
</feature>
<evidence type="ECO:0000256" key="1">
    <source>
        <dbReference type="SAM" id="Phobius"/>
    </source>
</evidence>
<reference evidence="2" key="1">
    <citation type="submission" date="2021-01" db="EMBL/GenBank/DDBJ databases">
        <title>Phytophthora aleatoria, a newly-described species from Pinus radiata is distinct from Phytophthora cactorum isolates based on comparative genomics.</title>
        <authorList>
            <person name="Mcdougal R."/>
            <person name="Panda P."/>
            <person name="Williams N."/>
            <person name="Studholme D.J."/>
        </authorList>
    </citation>
    <scope>NUCLEOTIDE SEQUENCE</scope>
    <source>
        <strain evidence="2">NZFS 4037</strain>
    </source>
</reference>
<keyword evidence="3" id="KW-1185">Reference proteome</keyword>
<comment type="caution">
    <text evidence="2">The sequence shown here is derived from an EMBL/GenBank/DDBJ whole genome shotgun (WGS) entry which is preliminary data.</text>
</comment>
<evidence type="ECO:0000313" key="3">
    <source>
        <dbReference type="Proteomes" id="UP000709295"/>
    </source>
</evidence>
<protein>
    <submittedName>
        <fullName evidence="2">Uncharacterized protein</fullName>
    </submittedName>
</protein>
<keyword evidence="1" id="KW-1133">Transmembrane helix</keyword>
<keyword evidence="1" id="KW-0472">Membrane</keyword>
<evidence type="ECO:0000313" key="2">
    <source>
        <dbReference type="EMBL" id="KAG6967052.1"/>
    </source>
</evidence>
<accession>A0A8J5M8U4</accession>
<name>A0A8J5M8U4_9STRA</name>
<proteinExistence type="predicted"/>
<dbReference type="EMBL" id="JAENGY010000285">
    <property type="protein sequence ID" value="KAG6967052.1"/>
    <property type="molecule type" value="Genomic_DNA"/>
</dbReference>
<organism evidence="2 3">
    <name type="scientific">Phytophthora aleatoria</name>
    <dbReference type="NCBI Taxonomy" id="2496075"/>
    <lineage>
        <taxon>Eukaryota</taxon>
        <taxon>Sar</taxon>
        <taxon>Stramenopiles</taxon>
        <taxon>Oomycota</taxon>
        <taxon>Peronosporomycetes</taxon>
        <taxon>Peronosporales</taxon>
        <taxon>Peronosporaceae</taxon>
        <taxon>Phytophthora</taxon>
    </lineage>
</organism>
<keyword evidence="1" id="KW-0812">Transmembrane</keyword>
<sequence length="140" mass="14533">MPTKPARVALLNTITLSLRKGTFSAMTLPIRKVTSVVKVAVYDVVLPANNEAAVTVAALDMVHELKVDPAAVADSRVVPPAFLERAVPGFEMLSSVKEMAPAAALVVAIVIVTTPVVGDAAIVLVESMPTGLESVDAEST</sequence>
<dbReference type="AlphaFoldDB" id="A0A8J5M8U4"/>
<gene>
    <name evidence="2" type="ORF">JG688_00006503</name>
</gene>